<dbReference type="PROSITE" id="PS50142">
    <property type="entry name" value="RNASE_3_2"/>
    <property type="match status" value="1"/>
</dbReference>
<dbReference type="EMBL" id="AB254818">
    <property type="protein sequence ID" value="BAE92294.1"/>
    <property type="molecule type" value="mRNA"/>
</dbReference>
<dbReference type="GeneID" id="131036385"/>
<dbReference type="Gene3D" id="1.10.1520.10">
    <property type="entry name" value="Ribonuclease III domain"/>
    <property type="match status" value="1"/>
</dbReference>
<evidence type="ECO:0000259" key="2">
    <source>
        <dbReference type="PROSITE" id="PS50142"/>
    </source>
</evidence>
<feature type="chain" id="PRO_5004197754" evidence="1">
    <location>
        <begin position="20"/>
        <end position="191"/>
    </location>
</feature>
<dbReference type="InterPro" id="IPR036389">
    <property type="entry name" value="RNase_III_sf"/>
</dbReference>
<dbReference type="RefSeq" id="XP_057824241.1">
    <property type="nucleotide sequence ID" value="XM_057968258.2"/>
</dbReference>
<dbReference type="OrthoDB" id="1925749at2759"/>
<dbReference type="GO" id="GO:0004525">
    <property type="term" value="F:ribonuclease III activity"/>
    <property type="evidence" value="ECO:0007669"/>
    <property type="project" value="InterPro"/>
</dbReference>
<dbReference type="AlphaFoldDB" id="Q1XG54"/>
<reference evidence="3" key="1">
    <citation type="submission" date="2006-03" db="EMBL/GenBank/DDBJ databases">
        <title>Isolation and characterization of cDNAs expressed in the pollen of Cryptomeria japonica.</title>
        <authorList>
            <person name="Futamura N."/>
            <person name="Shinohara K."/>
        </authorList>
    </citation>
    <scope>NUCLEOTIDE SEQUENCE</scope>
    <source>
        <tissue evidence="3">Pollen</tissue>
    </source>
</reference>
<dbReference type="GO" id="GO:0006396">
    <property type="term" value="P:RNA processing"/>
    <property type="evidence" value="ECO:0007669"/>
    <property type="project" value="InterPro"/>
</dbReference>
<feature type="domain" description="RNase III" evidence="2">
    <location>
        <begin position="39"/>
        <end position="157"/>
    </location>
</feature>
<accession>Q1XG54</accession>
<dbReference type="KEGG" id="cjf:131036385"/>
<name>Q1XG54_CRYJA</name>
<evidence type="ECO:0000256" key="1">
    <source>
        <dbReference type="SAM" id="SignalP"/>
    </source>
</evidence>
<proteinExistence type="evidence at transcript level"/>
<evidence type="ECO:0000313" key="3">
    <source>
        <dbReference type="EMBL" id="BAE92294.1"/>
    </source>
</evidence>
<organism evidence="3">
    <name type="scientific">Cryptomeria japonica</name>
    <name type="common">Japanese cedar</name>
    <name type="synonym">Cupressus japonica</name>
    <dbReference type="NCBI Taxonomy" id="3369"/>
    <lineage>
        <taxon>Eukaryota</taxon>
        <taxon>Viridiplantae</taxon>
        <taxon>Streptophyta</taxon>
        <taxon>Embryophyta</taxon>
        <taxon>Tracheophyta</taxon>
        <taxon>Spermatophyta</taxon>
        <taxon>Pinopsida</taxon>
        <taxon>Pinidae</taxon>
        <taxon>Conifers II</taxon>
        <taxon>Cupressales</taxon>
        <taxon>Cupressaceae</taxon>
        <taxon>Cryptomeria</taxon>
    </lineage>
</organism>
<dbReference type="SMART" id="SM00535">
    <property type="entry name" value="RIBOc"/>
    <property type="match status" value="1"/>
</dbReference>
<feature type="signal peptide" evidence="1">
    <location>
        <begin position="1"/>
        <end position="19"/>
    </location>
</feature>
<protein>
    <submittedName>
        <fullName evidence="3">Similarity to ribonuclease III</fullName>
    </submittedName>
</protein>
<dbReference type="CDD" id="cd00593">
    <property type="entry name" value="RIBOc"/>
    <property type="match status" value="1"/>
</dbReference>
<dbReference type="Pfam" id="PF14622">
    <property type="entry name" value="Ribonucleas_3_3"/>
    <property type="match status" value="1"/>
</dbReference>
<keyword evidence="1" id="KW-0732">Signal</keyword>
<sequence length="191" mass="20765">MAFAAQLLTFSALLIISQAYSGVDQKTHSAMEASDDAAIKALQTKIRYQFKDQTLLILAITHASYSFDNNGALNVLGYNIIQAAISLHYVLNNSAIGSGDLHSKISELSNCTVLSKDAFDLQLHDLIKVAPKINPKKQSILCGCYRALFGAIGADANLDVAKEKFLIRRKLNAASIMQKHLTQGGLRSELL</sequence>
<dbReference type="SUPFAM" id="SSF69065">
    <property type="entry name" value="RNase III domain-like"/>
    <property type="match status" value="1"/>
</dbReference>
<dbReference type="InterPro" id="IPR000999">
    <property type="entry name" value="RNase_III_dom"/>
</dbReference>